<dbReference type="SUPFAM" id="SSF53474">
    <property type="entry name" value="alpha/beta-Hydrolases"/>
    <property type="match status" value="1"/>
</dbReference>
<reference evidence="1" key="1">
    <citation type="journal article" date="2019" name="Philos. Trans. R. Soc. Lond., B, Biol. Sci.">
        <title>Targeted metagenomic recovery of four divergent viruses reveals shared and distinctive characteristics of giant viruses of marine eukaryotes.</title>
        <authorList>
            <person name="Needham D.M."/>
            <person name="Poirier C."/>
            <person name="Hehenberger E."/>
            <person name="Jimenez V."/>
            <person name="Swalwell J.E."/>
            <person name="Santoro A.E."/>
            <person name="Worden A.Z."/>
        </authorList>
    </citation>
    <scope>NUCLEOTIDE SEQUENCE</scope>
    <source>
        <strain evidence="1">MPacV-611</strain>
    </source>
</reference>
<dbReference type="EMBL" id="MN448290">
    <property type="protein sequence ID" value="QFG74711.1"/>
    <property type="molecule type" value="Genomic_DNA"/>
</dbReference>
<proteinExistence type="predicted"/>
<dbReference type="Gene3D" id="3.40.50.1820">
    <property type="entry name" value="alpha/beta hydrolase"/>
    <property type="match status" value="1"/>
</dbReference>
<protein>
    <recommendedName>
        <fullName evidence="2">Alpha/beta hydrolase family protein</fullName>
    </recommendedName>
</protein>
<accession>A0A5J6VML9</accession>
<sequence>MSLKKSDHIGKLIEKCNNVNGSTKGINTSEDNVDDIASISYFEVQPKFHLLEYTIGINLVHFKLNEKSEKTLVVIPGFSESSTCWTIGRINKYKGQIEAKGYSNIYIFDLKEIKDVEKLGQIYKFGQEFTNDVYNNIAKIIDKIIRALILKNKTEKISVMGRSAGGGVTIFLYELDTVNYIDGLNLVCPGYDKTGIKETFLSKAKQNKLKVILSWSSKDEKIPYNPEGLRMTNKLRTLEENFDYIEITNTKTTRPEENHRIHPEAVDALV</sequence>
<evidence type="ECO:0000313" key="1">
    <source>
        <dbReference type="EMBL" id="QFG74711.1"/>
    </source>
</evidence>
<dbReference type="InterPro" id="IPR029058">
    <property type="entry name" value="AB_hydrolase_fold"/>
</dbReference>
<evidence type="ECO:0008006" key="2">
    <source>
        <dbReference type="Google" id="ProtNLM"/>
    </source>
</evidence>
<name>A0A5J6VML9_9VIRU</name>
<organism evidence="1">
    <name type="scientific">Megaviridae environmental sample</name>
    <dbReference type="NCBI Taxonomy" id="1737588"/>
    <lineage>
        <taxon>Viruses</taxon>
        <taxon>Varidnaviria</taxon>
        <taxon>Bamfordvirae</taxon>
        <taxon>Nucleocytoviricota</taxon>
        <taxon>Megaviricetes</taxon>
        <taxon>Imitervirales</taxon>
        <taxon>Mimiviridae</taxon>
        <taxon>environmental samples</taxon>
    </lineage>
</organism>